<evidence type="ECO:0000256" key="2">
    <source>
        <dbReference type="ARBA" id="ARBA00022840"/>
    </source>
</evidence>
<reference evidence="5" key="1">
    <citation type="submission" date="2018-05" db="EMBL/GenBank/DDBJ databases">
        <authorList>
            <person name="Lanie J.A."/>
            <person name="Ng W.-L."/>
            <person name="Kazmierczak K.M."/>
            <person name="Andrzejewski T.M."/>
            <person name="Davidsen T.M."/>
            <person name="Wayne K.J."/>
            <person name="Tettelin H."/>
            <person name="Glass J.I."/>
            <person name="Rusch D."/>
            <person name="Podicherti R."/>
            <person name="Tsui H.-C.T."/>
            <person name="Winkler M.E."/>
        </authorList>
    </citation>
    <scope>NUCLEOTIDE SEQUENCE</scope>
</reference>
<dbReference type="EMBL" id="UINC01036754">
    <property type="protein sequence ID" value="SVB31202.1"/>
    <property type="molecule type" value="Genomic_DNA"/>
</dbReference>
<dbReference type="GO" id="GO:0008094">
    <property type="term" value="F:ATP-dependent activity, acting on DNA"/>
    <property type="evidence" value="ECO:0007669"/>
    <property type="project" value="InterPro"/>
</dbReference>
<evidence type="ECO:0000256" key="1">
    <source>
        <dbReference type="ARBA" id="ARBA00022741"/>
    </source>
</evidence>
<dbReference type="Pfam" id="PF08423">
    <property type="entry name" value="Rad51"/>
    <property type="match status" value="1"/>
</dbReference>
<evidence type="ECO:0000313" key="5">
    <source>
        <dbReference type="EMBL" id="SVB31202.1"/>
    </source>
</evidence>
<name>A0A382CZG4_9ZZZZ</name>
<evidence type="ECO:0000259" key="4">
    <source>
        <dbReference type="PROSITE" id="PS50163"/>
    </source>
</evidence>
<protein>
    <recommendedName>
        <fullName evidence="4">RecA family profile 2 domain-containing protein</fullName>
    </recommendedName>
</protein>
<dbReference type="PROSITE" id="PS50163">
    <property type="entry name" value="RECA_3"/>
    <property type="match status" value="1"/>
</dbReference>
<dbReference type="InterPro" id="IPR013632">
    <property type="entry name" value="Rad51_C"/>
</dbReference>
<proteinExistence type="predicted"/>
<dbReference type="PANTHER" id="PTHR22942:SF30">
    <property type="entry name" value="MEIOTIC RECOMBINATION PROTEIN DMC1_LIM15 HOMOLOG"/>
    <property type="match status" value="1"/>
</dbReference>
<accession>A0A382CZG4</accession>
<dbReference type="GO" id="GO:0006259">
    <property type="term" value="P:DNA metabolic process"/>
    <property type="evidence" value="ECO:0007669"/>
    <property type="project" value="InterPro"/>
</dbReference>
<dbReference type="GO" id="GO:0003677">
    <property type="term" value="F:DNA binding"/>
    <property type="evidence" value="ECO:0007669"/>
    <property type="project" value="InterPro"/>
</dbReference>
<feature type="compositionally biased region" description="Basic and acidic residues" evidence="3">
    <location>
        <begin position="91"/>
        <end position="113"/>
    </location>
</feature>
<gene>
    <name evidence="5" type="ORF">METZ01_LOCUS184056</name>
</gene>
<feature type="region of interest" description="Disordered" evidence="3">
    <location>
        <begin position="62"/>
        <end position="113"/>
    </location>
</feature>
<keyword evidence="2" id="KW-0067">ATP-binding</keyword>
<dbReference type="InterPro" id="IPR027417">
    <property type="entry name" value="P-loop_NTPase"/>
</dbReference>
<feature type="domain" description="RecA family profile 2" evidence="4">
    <location>
        <begin position="6"/>
        <end position="68"/>
    </location>
</feature>
<keyword evidence="1" id="KW-0547">Nucleotide-binding</keyword>
<dbReference type="PANTHER" id="PTHR22942">
    <property type="entry name" value="RECA/RAD51/RADA DNA STRAND-PAIRING FAMILY MEMBER"/>
    <property type="match status" value="1"/>
</dbReference>
<dbReference type="InterPro" id="IPR020587">
    <property type="entry name" value="RecA_monomer-monomer_interface"/>
</dbReference>
<evidence type="ECO:0000256" key="3">
    <source>
        <dbReference type="SAM" id="MobiDB-lite"/>
    </source>
</evidence>
<organism evidence="5">
    <name type="scientific">marine metagenome</name>
    <dbReference type="NCBI Taxonomy" id="408172"/>
    <lineage>
        <taxon>unclassified sequences</taxon>
        <taxon>metagenomes</taxon>
        <taxon>ecological metagenomes</taxon>
    </lineage>
</organism>
<sequence>VMASPDVFFGDPTRPIGGNVVAHTSTYRIYFKKSGKKRIARMVDSPHHPEQEVIFGLGEAGVIDPDSETKKKSTKAAKSSKVESVESEINVESKSDSSVDIDTKTEDIPEDSK</sequence>
<feature type="non-terminal residue" evidence="5">
    <location>
        <position position="1"/>
    </location>
</feature>
<dbReference type="AlphaFoldDB" id="A0A382CZG4"/>
<dbReference type="GO" id="GO:0005524">
    <property type="term" value="F:ATP binding"/>
    <property type="evidence" value="ECO:0007669"/>
    <property type="project" value="UniProtKB-KW"/>
</dbReference>
<dbReference type="Gene3D" id="3.40.50.300">
    <property type="entry name" value="P-loop containing nucleotide triphosphate hydrolases"/>
    <property type="match status" value="1"/>
</dbReference>